<proteinExistence type="predicted"/>
<sequence>MLDSKLNVEFFTNT</sequence>
<reference evidence="1" key="2">
    <citation type="journal article" date="2015" name="Fish Shellfish Immunol.">
        <title>Early steps in the European eel (Anguilla anguilla)-Vibrio vulnificus interaction in the gills: Role of the RtxA13 toxin.</title>
        <authorList>
            <person name="Callol A."/>
            <person name="Pajuelo D."/>
            <person name="Ebbesson L."/>
            <person name="Teles M."/>
            <person name="MacKenzie S."/>
            <person name="Amaro C."/>
        </authorList>
    </citation>
    <scope>NUCLEOTIDE SEQUENCE</scope>
</reference>
<accession>A0A0E9SEL4</accession>
<evidence type="ECO:0000313" key="1">
    <source>
        <dbReference type="EMBL" id="JAH39702.1"/>
    </source>
</evidence>
<reference evidence="1" key="1">
    <citation type="submission" date="2014-11" db="EMBL/GenBank/DDBJ databases">
        <authorList>
            <person name="Amaro Gonzalez C."/>
        </authorList>
    </citation>
    <scope>NUCLEOTIDE SEQUENCE</scope>
</reference>
<protein>
    <submittedName>
        <fullName evidence="1">Uncharacterized protein</fullName>
    </submittedName>
</protein>
<dbReference type="EMBL" id="GBXM01068875">
    <property type="protein sequence ID" value="JAH39702.1"/>
    <property type="molecule type" value="Transcribed_RNA"/>
</dbReference>
<organism evidence="1">
    <name type="scientific">Anguilla anguilla</name>
    <name type="common">European freshwater eel</name>
    <name type="synonym">Muraena anguilla</name>
    <dbReference type="NCBI Taxonomy" id="7936"/>
    <lineage>
        <taxon>Eukaryota</taxon>
        <taxon>Metazoa</taxon>
        <taxon>Chordata</taxon>
        <taxon>Craniata</taxon>
        <taxon>Vertebrata</taxon>
        <taxon>Euteleostomi</taxon>
        <taxon>Actinopterygii</taxon>
        <taxon>Neopterygii</taxon>
        <taxon>Teleostei</taxon>
        <taxon>Anguilliformes</taxon>
        <taxon>Anguillidae</taxon>
        <taxon>Anguilla</taxon>
    </lineage>
</organism>
<name>A0A0E9SEL4_ANGAN</name>